<keyword evidence="2" id="KW-1185">Reference proteome</keyword>
<evidence type="ECO:0000313" key="2">
    <source>
        <dbReference type="Proteomes" id="UP001056120"/>
    </source>
</evidence>
<protein>
    <submittedName>
        <fullName evidence="1">Uncharacterized protein</fullName>
    </submittedName>
</protein>
<name>A0ACB9HJR3_9ASTR</name>
<dbReference type="Proteomes" id="UP001056120">
    <property type="component" value="Linkage Group LG12"/>
</dbReference>
<sequence>MNLQTIANVELGDGVHCFQKCFPYIQELKCTASEKEYEYDFKTLTCLEKLKLIGFFRRTNHNIFPATLKTLTLVECFLPWSDMSIIQLLPNLQVLKLKEDAFEGSCWNTDGHEFPQLKFLRLETLNVKQWEAYSTSFPCLRQLEIIYCKYLEEIPLEIGEIPTLELIKIKYCRHSVCESVRKIQEEQHDFGNYYLKIDISYGLGFYKD</sequence>
<reference evidence="1 2" key="2">
    <citation type="journal article" date="2022" name="Mol. Ecol. Resour.">
        <title>The genomes of chicory, endive, great burdock and yacon provide insights into Asteraceae paleo-polyploidization history and plant inulin production.</title>
        <authorList>
            <person name="Fan W."/>
            <person name="Wang S."/>
            <person name="Wang H."/>
            <person name="Wang A."/>
            <person name="Jiang F."/>
            <person name="Liu H."/>
            <person name="Zhao H."/>
            <person name="Xu D."/>
            <person name="Zhang Y."/>
        </authorList>
    </citation>
    <scope>NUCLEOTIDE SEQUENCE [LARGE SCALE GENOMIC DNA]</scope>
    <source>
        <strain evidence="2">cv. Yunnan</strain>
        <tissue evidence="1">Leaves</tissue>
    </source>
</reference>
<accession>A0ACB9HJR3</accession>
<evidence type="ECO:0000313" key="1">
    <source>
        <dbReference type="EMBL" id="KAI3795541.1"/>
    </source>
</evidence>
<organism evidence="1 2">
    <name type="scientific">Smallanthus sonchifolius</name>
    <dbReference type="NCBI Taxonomy" id="185202"/>
    <lineage>
        <taxon>Eukaryota</taxon>
        <taxon>Viridiplantae</taxon>
        <taxon>Streptophyta</taxon>
        <taxon>Embryophyta</taxon>
        <taxon>Tracheophyta</taxon>
        <taxon>Spermatophyta</taxon>
        <taxon>Magnoliopsida</taxon>
        <taxon>eudicotyledons</taxon>
        <taxon>Gunneridae</taxon>
        <taxon>Pentapetalae</taxon>
        <taxon>asterids</taxon>
        <taxon>campanulids</taxon>
        <taxon>Asterales</taxon>
        <taxon>Asteraceae</taxon>
        <taxon>Asteroideae</taxon>
        <taxon>Heliantheae alliance</taxon>
        <taxon>Millerieae</taxon>
        <taxon>Smallanthus</taxon>
    </lineage>
</organism>
<gene>
    <name evidence="1" type="ORF">L1987_38196</name>
</gene>
<proteinExistence type="predicted"/>
<comment type="caution">
    <text evidence="1">The sequence shown here is derived from an EMBL/GenBank/DDBJ whole genome shotgun (WGS) entry which is preliminary data.</text>
</comment>
<dbReference type="EMBL" id="CM042029">
    <property type="protein sequence ID" value="KAI3795541.1"/>
    <property type="molecule type" value="Genomic_DNA"/>
</dbReference>
<reference evidence="2" key="1">
    <citation type="journal article" date="2022" name="Mol. Ecol. Resour.">
        <title>The genomes of chicory, endive, great burdock and yacon provide insights into Asteraceae palaeo-polyploidization history and plant inulin production.</title>
        <authorList>
            <person name="Fan W."/>
            <person name="Wang S."/>
            <person name="Wang H."/>
            <person name="Wang A."/>
            <person name="Jiang F."/>
            <person name="Liu H."/>
            <person name="Zhao H."/>
            <person name="Xu D."/>
            <person name="Zhang Y."/>
        </authorList>
    </citation>
    <scope>NUCLEOTIDE SEQUENCE [LARGE SCALE GENOMIC DNA]</scope>
    <source>
        <strain evidence="2">cv. Yunnan</strain>
    </source>
</reference>